<gene>
    <name evidence="2" type="ORF">E1269_00355</name>
</gene>
<dbReference type="GO" id="GO:0003677">
    <property type="term" value="F:DNA binding"/>
    <property type="evidence" value="ECO:0007669"/>
    <property type="project" value="InterPro"/>
</dbReference>
<dbReference type="AlphaFoldDB" id="A0A4R5DTP5"/>
<dbReference type="Pfam" id="PF13560">
    <property type="entry name" value="HTH_31"/>
    <property type="match status" value="1"/>
</dbReference>
<organism evidence="2 3">
    <name type="scientific">Jiangella asiatica</name>
    <dbReference type="NCBI Taxonomy" id="2530372"/>
    <lineage>
        <taxon>Bacteria</taxon>
        <taxon>Bacillati</taxon>
        <taxon>Actinomycetota</taxon>
        <taxon>Actinomycetes</taxon>
        <taxon>Jiangellales</taxon>
        <taxon>Jiangellaceae</taxon>
        <taxon>Jiangella</taxon>
    </lineage>
</organism>
<dbReference type="CDD" id="cd00093">
    <property type="entry name" value="HTH_XRE"/>
    <property type="match status" value="1"/>
</dbReference>
<name>A0A4R5DTP5_9ACTN</name>
<dbReference type="SMART" id="SM00530">
    <property type="entry name" value="HTH_XRE"/>
    <property type="match status" value="1"/>
</dbReference>
<evidence type="ECO:0000313" key="3">
    <source>
        <dbReference type="Proteomes" id="UP000294739"/>
    </source>
</evidence>
<proteinExistence type="predicted"/>
<dbReference type="Proteomes" id="UP000294739">
    <property type="component" value="Unassembled WGS sequence"/>
</dbReference>
<dbReference type="PROSITE" id="PS50943">
    <property type="entry name" value="HTH_CROC1"/>
    <property type="match status" value="1"/>
</dbReference>
<comment type="caution">
    <text evidence="2">The sequence shown here is derived from an EMBL/GenBank/DDBJ whole genome shotgun (WGS) entry which is preliminary data.</text>
</comment>
<dbReference type="RefSeq" id="WP_131889849.1">
    <property type="nucleotide sequence ID" value="NZ_SMKZ01000001.1"/>
</dbReference>
<accession>A0A4R5DTP5</accession>
<feature type="domain" description="HTH cro/C1-type" evidence="1">
    <location>
        <begin position="67"/>
        <end position="121"/>
    </location>
</feature>
<sequence>MKDSTDAPSQALGEIEPEHLARLSSYRTVGDGAAPGVWSGGDRPEWGHPGVRDGSVVYELWTAGAVLRTARAYAGLSQRELAERTGLAQSTIARIEAGRTVARWSVVFRCVLACELTFALLAPEGEVIGHEPLVVDRDAAGRRYPAHLRVRRVGRRSHWWRDKHNVPDLRRRVPRFTFDRRHRWDPPDPVLVRRRRRRQALRRLDS</sequence>
<dbReference type="InParanoid" id="A0A4R5DTP5"/>
<reference evidence="2 3" key="1">
    <citation type="submission" date="2019-03" db="EMBL/GenBank/DDBJ databases">
        <title>Draft genome sequences of novel Actinobacteria.</title>
        <authorList>
            <person name="Sahin N."/>
            <person name="Ay H."/>
            <person name="Saygin H."/>
        </authorList>
    </citation>
    <scope>NUCLEOTIDE SEQUENCE [LARGE SCALE GENOMIC DNA]</scope>
    <source>
        <strain evidence="2 3">5K138</strain>
    </source>
</reference>
<protein>
    <submittedName>
        <fullName evidence="2">XRE family transcriptional regulator</fullName>
    </submittedName>
</protein>
<dbReference type="OrthoDB" id="3383514at2"/>
<evidence type="ECO:0000313" key="2">
    <source>
        <dbReference type="EMBL" id="TDE15794.1"/>
    </source>
</evidence>
<dbReference type="InterPro" id="IPR001387">
    <property type="entry name" value="Cro/C1-type_HTH"/>
</dbReference>
<dbReference type="EMBL" id="SMKZ01000001">
    <property type="protein sequence ID" value="TDE15794.1"/>
    <property type="molecule type" value="Genomic_DNA"/>
</dbReference>
<evidence type="ECO:0000259" key="1">
    <source>
        <dbReference type="PROSITE" id="PS50943"/>
    </source>
</evidence>
<keyword evidence="3" id="KW-1185">Reference proteome</keyword>
<dbReference type="Gene3D" id="1.10.260.40">
    <property type="entry name" value="lambda repressor-like DNA-binding domains"/>
    <property type="match status" value="1"/>
</dbReference>
<dbReference type="SUPFAM" id="SSF47413">
    <property type="entry name" value="lambda repressor-like DNA-binding domains"/>
    <property type="match status" value="1"/>
</dbReference>
<dbReference type="InterPro" id="IPR010982">
    <property type="entry name" value="Lambda_DNA-bd_dom_sf"/>
</dbReference>